<dbReference type="PANTHER" id="PTHR24074">
    <property type="entry name" value="CO-CHAPERONE PROTEIN DJLA"/>
    <property type="match status" value="1"/>
</dbReference>
<feature type="region of interest" description="Disordered" evidence="1">
    <location>
        <begin position="1"/>
        <end position="23"/>
    </location>
</feature>
<dbReference type="PROSITE" id="PS50076">
    <property type="entry name" value="DNAJ_2"/>
    <property type="match status" value="1"/>
</dbReference>
<keyword evidence="4" id="KW-1185">Reference proteome</keyword>
<feature type="region of interest" description="Disordered" evidence="1">
    <location>
        <begin position="52"/>
        <end position="105"/>
    </location>
</feature>
<accession>A0AA36HMV1</accession>
<protein>
    <recommendedName>
        <fullName evidence="2">J domain-containing protein</fullName>
    </recommendedName>
</protein>
<feature type="compositionally biased region" description="Pro residues" evidence="1">
    <location>
        <begin position="74"/>
        <end position="94"/>
    </location>
</feature>
<sequence length="210" mass="22557">EIKKAYKKAALTHHPDKGGDADKFKECGAAVETLTDERKRAAYDSTLIRLRSKDGLGGGVPRFARDSSADRRPPGPAPAPAPAQKPPAPKPAPKPSGAVEIPSDPSSLSIKELKELLSALGIDHENCLEKADLLSLLRDRKDWGRAGVQRAAEAAARAGAQRAAGYAQRGPSVAGEGHVHRLCYRGQEHADQALLREPVRADEVHPHHRH</sequence>
<feature type="domain" description="J" evidence="2">
    <location>
        <begin position="1"/>
        <end position="47"/>
    </location>
</feature>
<comment type="caution">
    <text evidence="3">The sequence shown here is derived from an EMBL/GenBank/DDBJ whole genome shotgun (WGS) entry which is preliminary data.</text>
</comment>
<dbReference type="SMART" id="SM00271">
    <property type="entry name" value="DnaJ"/>
    <property type="match status" value="1"/>
</dbReference>
<dbReference type="Pfam" id="PF00226">
    <property type="entry name" value="DnaJ"/>
    <property type="match status" value="1"/>
</dbReference>
<name>A0AA36HMV1_9DINO</name>
<feature type="non-terminal residue" evidence="3">
    <location>
        <position position="1"/>
    </location>
</feature>
<feature type="compositionally biased region" description="Basic and acidic residues" evidence="1">
    <location>
        <begin position="13"/>
        <end position="23"/>
    </location>
</feature>
<dbReference type="EMBL" id="CAUJNA010000078">
    <property type="protein sequence ID" value="CAJ1371437.1"/>
    <property type="molecule type" value="Genomic_DNA"/>
</dbReference>
<proteinExistence type="predicted"/>
<dbReference type="InterPro" id="IPR036869">
    <property type="entry name" value="J_dom_sf"/>
</dbReference>
<dbReference type="InterPro" id="IPR001623">
    <property type="entry name" value="DnaJ_domain"/>
</dbReference>
<evidence type="ECO:0000256" key="1">
    <source>
        <dbReference type="SAM" id="MobiDB-lite"/>
    </source>
</evidence>
<dbReference type="Proteomes" id="UP001178507">
    <property type="component" value="Unassembled WGS sequence"/>
</dbReference>
<feature type="compositionally biased region" description="Basic and acidic residues" evidence="1">
    <location>
        <begin position="63"/>
        <end position="73"/>
    </location>
</feature>
<reference evidence="3" key="1">
    <citation type="submission" date="2023-08" db="EMBL/GenBank/DDBJ databases">
        <authorList>
            <person name="Chen Y."/>
            <person name="Shah S."/>
            <person name="Dougan E. K."/>
            <person name="Thang M."/>
            <person name="Chan C."/>
        </authorList>
    </citation>
    <scope>NUCLEOTIDE SEQUENCE</scope>
</reference>
<dbReference type="AlphaFoldDB" id="A0AA36HMV1"/>
<evidence type="ECO:0000313" key="4">
    <source>
        <dbReference type="Proteomes" id="UP001178507"/>
    </source>
</evidence>
<feature type="compositionally biased region" description="Basic residues" evidence="1">
    <location>
        <begin position="1"/>
        <end position="11"/>
    </location>
</feature>
<evidence type="ECO:0000313" key="3">
    <source>
        <dbReference type="EMBL" id="CAJ1371437.1"/>
    </source>
</evidence>
<dbReference type="CDD" id="cd06257">
    <property type="entry name" value="DnaJ"/>
    <property type="match status" value="1"/>
</dbReference>
<dbReference type="SUPFAM" id="SSF68906">
    <property type="entry name" value="SAP domain"/>
    <property type="match status" value="1"/>
</dbReference>
<dbReference type="Gene3D" id="1.10.287.110">
    <property type="entry name" value="DnaJ domain"/>
    <property type="match status" value="1"/>
</dbReference>
<dbReference type="InterPro" id="IPR036361">
    <property type="entry name" value="SAP_dom_sf"/>
</dbReference>
<dbReference type="InterPro" id="IPR050817">
    <property type="entry name" value="DjlA_DnaK_co-chaperone"/>
</dbReference>
<dbReference type="SUPFAM" id="SSF46565">
    <property type="entry name" value="Chaperone J-domain"/>
    <property type="match status" value="1"/>
</dbReference>
<gene>
    <name evidence="3" type="ORF">EVOR1521_LOCUS1742</name>
</gene>
<evidence type="ECO:0000259" key="2">
    <source>
        <dbReference type="PROSITE" id="PS50076"/>
    </source>
</evidence>
<organism evidence="3 4">
    <name type="scientific">Effrenium voratum</name>
    <dbReference type="NCBI Taxonomy" id="2562239"/>
    <lineage>
        <taxon>Eukaryota</taxon>
        <taxon>Sar</taxon>
        <taxon>Alveolata</taxon>
        <taxon>Dinophyceae</taxon>
        <taxon>Suessiales</taxon>
        <taxon>Symbiodiniaceae</taxon>
        <taxon>Effrenium</taxon>
    </lineage>
</organism>